<keyword evidence="4" id="KW-1185">Reference proteome</keyword>
<feature type="domain" description="NADP-dependent oxidoreductase" evidence="2">
    <location>
        <begin position="80"/>
        <end position="377"/>
    </location>
</feature>
<sequence length="397" mass="43393">MARVCVAVLASVVLFHEAAGFAPVMTGDAATSGISRRTLLGTGVAISSGLLSLPSQSPAAPAQLPDDAYTLLGGELPCCRILNGMWQLSGAHGFTPQLDPALGAMQNLASAGFTTFDLADHYGPAEFFVGEYRERNGDRAVANQQFFTKWVPRPTKMPRDLVDAAIGRSLDRMHTKRLDLLQFHWWDYDSPYYMDALHHMQDMVAEGSIRHLGLTNFDTQRLQLITDKGINVVSNQVQYSMLDTRPAARMQDLCTECGIQLLCYGTLLGGFLSDKWVGKPAPAKAQFETVSQQKYYNMIRAWGGWDLFQQLLSTCKKVADKHGVSVANVGVRWVLQQPAVGGAIVGARLGLTDHIADSARVFSFKLDADDEAAIAEVQAKSRNLMTVIGDCGDEYRA</sequence>
<dbReference type="InterPro" id="IPR023210">
    <property type="entry name" value="NADP_OxRdtase_dom"/>
</dbReference>
<evidence type="ECO:0000259" key="2">
    <source>
        <dbReference type="Pfam" id="PF00248"/>
    </source>
</evidence>
<dbReference type="Pfam" id="PF00248">
    <property type="entry name" value="Aldo_ket_red"/>
    <property type="match status" value="1"/>
</dbReference>
<accession>A0A836CKF2</accession>
<feature type="signal peptide" evidence="1">
    <location>
        <begin position="1"/>
        <end position="20"/>
    </location>
</feature>
<protein>
    <submittedName>
        <fullName evidence="3">Aldo/keto reductase</fullName>
    </submittedName>
</protein>
<keyword evidence="1" id="KW-0732">Signal</keyword>
<dbReference type="OrthoDB" id="48988at2759"/>
<dbReference type="InterPro" id="IPR036812">
    <property type="entry name" value="NAD(P)_OxRdtase_dom_sf"/>
</dbReference>
<dbReference type="PANTHER" id="PTHR43147:SF2">
    <property type="entry name" value="NADP-DEPENDENT OXIDOREDUCTASE DOMAIN-CONTAINING PROTEIN"/>
    <property type="match status" value="1"/>
</dbReference>
<dbReference type="InterPro" id="IPR006311">
    <property type="entry name" value="TAT_signal"/>
</dbReference>
<dbReference type="CDD" id="cd19101">
    <property type="entry name" value="AKR_unchar"/>
    <property type="match status" value="1"/>
</dbReference>
<dbReference type="AlphaFoldDB" id="A0A836CKF2"/>
<evidence type="ECO:0000256" key="1">
    <source>
        <dbReference type="SAM" id="SignalP"/>
    </source>
</evidence>
<dbReference type="SUPFAM" id="SSF51430">
    <property type="entry name" value="NAD(P)-linked oxidoreductase"/>
    <property type="match status" value="1"/>
</dbReference>
<evidence type="ECO:0000313" key="3">
    <source>
        <dbReference type="EMBL" id="KAG5188573.1"/>
    </source>
</evidence>
<dbReference type="EMBL" id="JAFCMP010000068">
    <property type="protein sequence ID" value="KAG5188573.1"/>
    <property type="molecule type" value="Genomic_DNA"/>
</dbReference>
<comment type="caution">
    <text evidence="3">The sequence shown here is derived from an EMBL/GenBank/DDBJ whole genome shotgun (WGS) entry which is preliminary data.</text>
</comment>
<dbReference type="PANTHER" id="PTHR43147">
    <property type="entry name" value="PROTEIN TAS"/>
    <property type="match status" value="1"/>
</dbReference>
<proteinExistence type="predicted"/>
<evidence type="ECO:0000313" key="4">
    <source>
        <dbReference type="Proteomes" id="UP000664859"/>
    </source>
</evidence>
<dbReference type="Proteomes" id="UP000664859">
    <property type="component" value="Unassembled WGS sequence"/>
</dbReference>
<reference evidence="3" key="1">
    <citation type="submission" date="2021-02" db="EMBL/GenBank/DDBJ databases">
        <title>First Annotated Genome of the Yellow-green Alga Tribonema minus.</title>
        <authorList>
            <person name="Mahan K.M."/>
        </authorList>
    </citation>
    <scope>NUCLEOTIDE SEQUENCE</scope>
    <source>
        <strain evidence="3">UTEX B ZZ1240</strain>
    </source>
</reference>
<dbReference type="Gene3D" id="3.20.20.100">
    <property type="entry name" value="NADP-dependent oxidoreductase domain"/>
    <property type="match status" value="1"/>
</dbReference>
<gene>
    <name evidence="3" type="ORF">JKP88DRAFT_161201</name>
</gene>
<name>A0A836CKF2_9STRA</name>
<organism evidence="3 4">
    <name type="scientific">Tribonema minus</name>
    <dbReference type="NCBI Taxonomy" id="303371"/>
    <lineage>
        <taxon>Eukaryota</taxon>
        <taxon>Sar</taxon>
        <taxon>Stramenopiles</taxon>
        <taxon>Ochrophyta</taxon>
        <taxon>PX clade</taxon>
        <taxon>Xanthophyceae</taxon>
        <taxon>Tribonematales</taxon>
        <taxon>Tribonemataceae</taxon>
        <taxon>Tribonema</taxon>
    </lineage>
</organism>
<feature type="chain" id="PRO_5032961042" evidence="1">
    <location>
        <begin position="21"/>
        <end position="397"/>
    </location>
</feature>
<dbReference type="PROSITE" id="PS51318">
    <property type="entry name" value="TAT"/>
    <property type="match status" value="1"/>
</dbReference>